<dbReference type="Gene3D" id="3.40.720.10">
    <property type="entry name" value="Alkaline Phosphatase, subunit A"/>
    <property type="match status" value="2"/>
</dbReference>
<reference evidence="3" key="1">
    <citation type="submission" date="2022-07" db="EMBL/GenBank/DDBJ databases">
        <title>Draft genome sequence of Zalerion maritima ATCC 34329, a (micro)plastics degrading marine fungus.</title>
        <authorList>
            <person name="Paco A."/>
            <person name="Goncalves M.F.M."/>
            <person name="Rocha-Santos T.A.P."/>
            <person name="Alves A."/>
        </authorList>
    </citation>
    <scope>NUCLEOTIDE SEQUENCE</scope>
    <source>
        <strain evidence="3">ATCC 34329</strain>
    </source>
</reference>
<dbReference type="GO" id="GO:0046872">
    <property type="term" value="F:metal ion binding"/>
    <property type="evidence" value="ECO:0007669"/>
    <property type="project" value="UniProtKB-KW"/>
</dbReference>
<dbReference type="GO" id="GO:0008484">
    <property type="term" value="F:sulfuric ester hydrolase activity"/>
    <property type="evidence" value="ECO:0007669"/>
    <property type="project" value="TreeGrafter"/>
</dbReference>
<evidence type="ECO:0000256" key="1">
    <source>
        <dbReference type="ARBA" id="ARBA00022723"/>
    </source>
</evidence>
<dbReference type="PANTHER" id="PTHR45953:SF1">
    <property type="entry name" value="IDURONATE 2-SULFATASE"/>
    <property type="match status" value="1"/>
</dbReference>
<dbReference type="Proteomes" id="UP001201980">
    <property type="component" value="Unassembled WGS sequence"/>
</dbReference>
<accession>A0AAD5WQQ0</accession>
<dbReference type="SUPFAM" id="SSF53649">
    <property type="entry name" value="Alkaline phosphatase-like"/>
    <property type="match status" value="1"/>
</dbReference>
<gene>
    <name evidence="3" type="ORF">MKZ38_005853</name>
</gene>
<dbReference type="PANTHER" id="PTHR45953">
    <property type="entry name" value="IDURONATE 2-SULFATASE"/>
    <property type="match status" value="1"/>
</dbReference>
<dbReference type="GO" id="GO:0005737">
    <property type="term" value="C:cytoplasm"/>
    <property type="evidence" value="ECO:0007669"/>
    <property type="project" value="TreeGrafter"/>
</dbReference>
<name>A0AAD5WQQ0_9PEZI</name>
<proteinExistence type="predicted"/>
<evidence type="ECO:0000313" key="4">
    <source>
        <dbReference type="Proteomes" id="UP001201980"/>
    </source>
</evidence>
<keyword evidence="2" id="KW-0378">Hydrolase</keyword>
<keyword evidence="4" id="KW-1185">Reference proteome</keyword>
<comment type="caution">
    <text evidence="3">The sequence shown here is derived from an EMBL/GenBank/DDBJ whole genome shotgun (WGS) entry which is preliminary data.</text>
</comment>
<sequence>MAHKAPAFLHHVGISFSPTPLGTQSLTIPQLVKTPNVDAFAKSGILFTNFFAQASIWEPNLLGSLEEESGYHVAWLAPRDDIFAPSISELSLDEYDLLETPGFMPKNDAVNRSDLKWLERPPIDKPWVLFMPLMFPHYPFQVEEPYFNWSSKKAEEKDLWDSTITMFFTDHGEYLGDHYLIEKWHSGPSDSLTRESLIISGAGLLEGVTFGEMSEMVYLTPTMFQFSSISEQPEHAAMVNKMQEVVMKWIMKMSDFLPFLRDTSFSKVSLGDPNLNGTTEL</sequence>
<dbReference type="EMBL" id="JAKWBI020000352">
    <property type="protein sequence ID" value="KAJ2896129.1"/>
    <property type="molecule type" value="Genomic_DNA"/>
</dbReference>
<evidence type="ECO:0000256" key="2">
    <source>
        <dbReference type="ARBA" id="ARBA00022801"/>
    </source>
</evidence>
<dbReference type="InterPro" id="IPR017850">
    <property type="entry name" value="Alkaline_phosphatase_core_sf"/>
</dbReference>
<protein>
    <submittedName>
        <fullName evidence="3">Arylsulfatase</fullName>
    </submittedName>
</protein>
<evidence type="ECO:0000313" key="3">
    <source>
        <dbReference type="EMBL" id="KAJ2896129.1"/>
    </source>
</evidence>
<dbReference type="AlphaFoldDB" id="A0AAD5WQQ0"/>
<organism evidence="3 4">
    <name type="scientific">Zalerion maritima</name>
    <dbReference type="NCBI Taxonomy" id="339359"/>
    <lineage>
        <taxon>Eukaryota</taxon>
        <taxon>Fungi</taxon>
        <taxon>Dikarya</taxon>
        <taxon>Ascomycota</taxon>
        <taxon>Pezizomycotina</taxon>
        <taxon>Sordariomycetes</taxon>
        <taxon>Lulworthiomycetidae</taxon>
        <taxon>Lulworthiales</taxon>
        <taxon>Lulworthiaceae</taxon>
        <taxon>Zalerion</taxon>
    </lineage>
</organism>
<keyword evidence="1" id="KW-0479">Metal-binding</keyword>